<dbReference type="InParanoid" id="A2DM99"/>
<feature type="compositionally biased region" description="Basic and acidic residues" evidence="1">
    <location>
        <begin position="28"/>
        <end position="44"/>
    </location>
</feature>
<organism evidence="3 4">
    <name type="scientific">Trichomonas vaginalis (strain ATCC PRA-98 / G3)</name>
    <dbReference type="NCBI Taxonomy" id="412133"/>
    <lineage>
        <taxon>Eukaryota</taxon>
        <taxon>Metamonada</taxon>
        <taxon>Parabasalia</taxon>
        <taxon>Trichomonadida</taxon>
        <taxon>Trichomonadidae</taxon>
        <taxon>Trichomonas</taxon>
    </lineage>
</organism>
<reference evidence="3" key="1">
    <citation type="submission" date="2006-10" db="EMBL/GenBank/DDBJ databases">
        <authorList>
            <person name="Amadeo P."/>
            <person name="Zhao Q."/>
            <person name="Wortman J."/>
            <person name="Fraser-Liggett C."/>
            <person name="Carlton J."/>
        </authorList>
    </citation>
    <scope>NUCLEOTIDE SEQUENCE</scope>
    <source>
        <strain evidence="3">G3</strain>
    </source>
</reference>
<keyword evidence="4" id="KW-1185">Reference proteome</keyword>
<feature type="region of interest" description="Disordered" evidence="1">
    <location>
        <begin position="1"/>
        <end position="59"/>
    </location>
</feature>
<sequence length="113" mass="13162">MNPIGIVVPEKQPVYPNPQQEDDESSDDDHISKHSKVDKEELKARNRKAAKKWRDKKDSTLHQLAETNDDLRKQALKLRSESLSLIAENRVLESELRFFQTFMTKIMGTNQKK</sequence>
<dbReference type="EMBL" id="DS113218">
    <property type="protein sequence ID" value="EAY18519.1"/>
    <property type="molecule type" value="Genomic_DNA"/>
</dbReference>
<dbReference type="InterPro" id="IPR004827">
    <property type="entry name" value="bZIP"/>
</dbReference>
<dbReference type="SMR" id="A2DM99"/>
<dbReference type="CDD" id="cd14686">
    <property type="entry name" value="bZIP"/>
    <property type="match status" value="1"/>
</dbReference>
<dbReference type="RefSeq" id="XP_001579505.1">
    <property type="nucleotide sequence ID" value="XM_001579455.1"/>
</dbReference>
<dbReference type="VEuPathDB" id="TrichDB:TVAGG3_0983560"/>
<dbReference type="Proteomes" id="UP000001542">
    <property type="component" value="Unassembled WGS sequence"/>
</dbReference>
<evidence type="ECO:0000313" key="3">
    <source>
        <dbReference type="EMBL" id="EAY18519.1"/>
    </source>
</evidence>
<reference evidence="3" key="2">
    <citation type="journal article" date="2007" name="Science">
        <title>Draft genome sequence of the sexually transmitted pathogen Trichomonas vaginalis.</title>
        <authorList>
            <person name="Carlton J.M."/>
            <person name="Hirt R.P."/>
            <person name="Silva J.C."/>
            <person name="Delcher A.L."/>
            <person name="Schatz M."/>
            <person name="Zhao Q."/>
            <person name="Wortman J.R."/>
            <person name="Bidwell S.L."/>
            <person name="Alsmark U.C.M."/>
            <person name="Besteiro S."/>
            <person name="Sicheritz-Ponten T."/>
            <person name="Noel C.J."/>
            <person name="Dacks J.B."/>
            <person name="Foster P.G."/>
            <person name="Simillion C."/>
            <person name="Van de Peer Y."/>
            <person name="Miranda-Saavedra D."/>
            <person name="Barton G.J."/>
            <person name="Westrop G.D."/>
            <person name="Mueller S."/>
            <person name="Dessi D."/>
            <person name="Fiori P.L."/>
            <person name="Ren Q."/>
            <person name="Paulsen I."/>
            <person name="Zhang H."/>
            <person name="Bastida-Corcuera F.D."/>
            <person name="Simoes-Barbosa A."/>
            <person name="Brown M.T."/>
            <person name="Hayes R.D."/>
            <person name="Mukherjee M."/>
            <person name="Okumura C.Y."/>
            <person name="Schneider R."/>
            <person name="Smith A.J."/>
            <person name="Vanacova S."/>
            <person name="Villalvazo M."/>
            <person name="Haas B.J."/>
            <person name="Pertea M."/>
            <person name="Feldblyum T.V."/>
            <person name="Utterback T.R."/>
            <person name="Shu C.L."/>
            <person name="Osoegawa K."/>
            <person name="de Jong P.J."/>
            <person name="Hrdy I."/>
            <person name="Horvathova L."/>
            <person name="Zubacova Z."/>
            <person name="Dolezal P."/>
            <person name="Malik S.B."/>
            <person name="Logsdon J.M. Jr."/>
            <person name="Henze K."/>
            <person name="Gupta A."/>
            <person name="Wang C.C."/>
            <person name="Dunne R.L."/>
            <person name="Upcroft J.A."/>
            <person name="Upcroft P."/>
            <person name="White O."/>
            <person name="Salzberg S.L."/>
            <person name="Tang P."/>
            <person name="Chiu C.-H."/>
            <person name="Lee Y.-S."/>
            <person name="Embley T.M."/>
            <person name="Coombs G.H."/>
            <person name="Mottram J.C."/>
            <person name="Tachezy J."/>
            <person name="Fraser-Liggett C.M."/>
            <person name="Johnson P.J."/>
        </authorList>
    </citation>
    <scope>NUCLEOTIDE SEQUENCE [LARGE SCALE GENOMIC DNA]</scope>
    <source>
        <strain evidence="3">G3</strain>
    </source>
</reference>
<evidence type="ECO:0000313" key="4">
    <source>
        <dbReference type="Proteomes" id="UP000001542"/>
    </source>
</evidence>
<dbReference type="AlphaFoldDB" id="A2DM99"/>
<protein>
    <recommendedName>
        <fullName evidence="2">BZIP domain-containing protein</fullName>
    </recommendedName>
</protein>
<proteinExistence type="predicted"/>
<evidence type="ECO:0000256" key="1">
    <source>
        <dbReference type="SAM" id="MobiDB-lite"/>
    </source>
</evidence>
<dbReference type="Gene3D" id="1.20.5.170">
    <property type="match status" value="1"/>
</dbReference>
<dbReference type="InterPro" id="IPR046347">
    <property type="entry name" value="bZIP_sf"/>
</dbReference>
<dbReference type="VEuPathDB" id="TrichDB:TVAG_083740"/>
<name>A2DM99_TRIV3</name>
<feature type="compositionally biased region" description="Basic residues" evidence="1">
    <location>
        <begin position="45"/>
        <end position="54"/>
    </location>
</feature>
<dbReference type="KEGG" id="tva:5464029"/>
<accession>A2DM99</accession>
<evidence type="ECO:0000259" key="2">
    <source>
        <dbReference type="PROSITE" id="PS00036"/>
    </source>
</evidence>
<dbReference type="GO" id="GO:0003700">
    <property type="term" value="F:DNA-binding transcription factor activity"/>
    <property type="evidence" value="ECO:0007669"/>
    <property type="project" value="InterPro"/>
</dbReference>
<feature type="domain" description="BZIP" evidence="2">
    <location>
        <begin position="43"/>
        <end position="56"/>
    </location>
</feature>
<dbReference type="SUPFAM" id="SSF57959">
    <property type="entry name" value="Leucine zipper domain"/>
    <property type="match status" value="1"/>
</dbReference>
<gene>
    <name evidence="3" type="ORF">TVAG_083740</name>
</gene>
<dbReference type="PROSITE" id="PS00036">
    <property type="entry name" value="BZIP_BASIC"/>
    <property type="match status" value="1"/>
</dbReference>